<sequence length="1717" mass="180165">MNPRQSSQTSSDWSHSSTSSSDATGSSRSRRSRRRDKTKARRKSARRLTMEGLERRQLLAANPLGPIPGADDYDGPRNIGSVSSFTYREKEAAQLNGLNDFYQDAEFVPLGNLTGQRDTIDISGTVSFTQVGTQFVSDIDYYSFDLKAGDILDIATIGATTTFDVFLPSTFDSSQPSGRIWFGQDDAVSLYPIDSPLQTLGNANAAQVVPFDGRYTIAVSAETGLSSYTIGLRTYRPVTESLPVGQGQIVFLDFDGGSFARDEFNSSFADAGIPAGGRFRVPDISQTLDEAGVVVSSFDQYQQVADRITNTVEQQFADIGVYGSNGSYSSTGTPGEFGITILNSFEHPDPGSNPLVTRVVFGSINSFPEIDGAGLLGLAQTIDVGNFDLSETVLVWLDNEVAASEAVETSAAYSLFDVLGLEIGATTTHELAHVFGLYHTNGTNLTPSLIDGGGTLNEENGLGVGPDGILGTADDIPVRFRTDFVDPGGAISFGTLYSADTISHTLATGTRGGALTGRVFNDLNSDGNGSSDPGLAGVTVFADANNNGVLDATEANAVTGSDGSYSLFAASGTYTVVAMTPSNFTATTATSQSVSLSTTGGTGPTFGFGQVNPDITGKKFADLNGNGALDAGEPGVEGAYIYADLDGDNRPDLGEPFDITDANGFYTLDLPILGREYAIREVEEPGFIRTLPGNTEGEWVVNYTGGPLGANYHFGGLPSRDYGDAPDSYSTSIAAGGPSHGTLTGLTIGTQIDRESDGVPSANATGDDAINTATGQIDDEDGVIESVALRPGATGTITVTLTNTTGSTGYLQAWLDLNADGDFLDAGEQIRTDAILGTGTHNIDVALPASFDINVDGTADGVLNTFSRFRYSLTPGLGVGGGADTGEVEDHPIRILAASNTGGSASDDFVTVPQNSNAFAIDVLSNDFSLPSNPLTITNINRTGTRGVVSVSGAAGQQVILYSPPNGYTGPDSFQYTVSDGDVATVFVNVQFATDAPIAVDDIFEVASNETNVPLNLLDNDIASVEGGLRITQVSRGTGGGTLTIEPGSRGVRYTPANGFVGTEQFSYSISDDSGQTSQQAIGTVVLTPQSLADDKAEYKIEILGENNDTELLTLQAGQIFRVRVSVDDISKADTESIQGLQSAFVDLLYTSELVTTVDTNSTDAFPFDITFGPQFQTGAFQLGNSLTPGLIDEVGSTQSFSNLDTIGSSNDRASFTGFAEVFTITMQATGSGLATFKTDPTEAAVSETTLITDTDPVVLDYDEIRYGSTQIEIAPLGDGFPVALDDSFPVGVDSLGSTIRSSAAARFNVLDNDLIGDNDVVTELTLKEAALNGNVVRVDVGGDNDPSNDYFSYTPQIGFSGFDRFSYILTVESPEFGTVRSIAEVTMTVGAVQNPLVNFDFTFVNEDGDEITSVPVGQRFGLRIDAIDLGTGRPPTEAVFAGFLDILYNTDFLSTIPVDNGGNPDAFDFDVEFDPQFLLDPAVGVNDRPGLIDEFGSNQASLGGSGLTLATIYFRGVAPGTTTVTGSPADRFPFQDTLLDQNDDPVPVENIQYDSETIVITGSGEPLQNASMPADVNGDNLVTAVDALIVINEMTRREASGETAASSDRVYYHDVNGDGYVTAVDALQVINQLNASTSPSGEAIAPAPVQQPVTESEDTTDAVITDLTADAKIVGGSGVEETPVGSSVDTGSKTDDDSDDDDLLSLLADDIANQWS</sequence>
<evidence type="ECO:0000256" key="1">
    <source>
        <dbReference type="SAM" id="MobiDB-lite"/>
    </source>
</evidence>
<dbReference type="GO" id="GO:0004553">
    <property type="term" value="F:hydrolase activity, hydrolyzing O-glycosyl compounds"/>
    <property type="evidence" value="ECO:0007669"/>
    <property type="project" value="InterPro"/>
</dbReference>
<name>A0A7W5H4U5_9BACT</name>
<feature type="region of interest" description="Disordered" evidence="1">
    <location>
        <begin position="1"/>
        <end position="52"/>
    </location>
</feature>
<dbReference type="Pfam" id="PF20009">
    <property type="entry name" value="GEVED"/>
    <property type="match status" value="1"/>
</dbReference>
<dbReference type="InterPro" id="IPR013783">
    <property type="entry name" value="Ig-like_fold"/>
</dbReference>
<keyword evidence="4" id="KW-1185">Reference proteome</keyword>
<dbReference type="Pfam" id="PF17963">
    <property type="entry name" value="Big_9"/>
    <property type="match status" value="2"/>
</dbReference>
<dbReference type="SUPFAM" id="SSF117074">
    <property type="entry name" value="Hypothetical protein PA1324"/>
    <property type="match status" value="1"/>
</dbReference>
<comment type="caution">
    <text evidence="3">The sequence shown here is derived from an EMBL/GenBank/DDBJ whole genome shotgun (WGS) entry which is preliminary data.</text>
</comment>
<protein>
    <recommendedName>
        <fullName evidence="2">GEVED domain-containing protein</fullName>
    </recommendedName>
</protein>
<feature type="compositionally biased region" description="Basic residues" evidence="1">
    <location>
        <begin position="28"/>
        <end position="46"/>
    </location>
</feature>
<reference evidence="3 4" key="1">
    <citation type="submission" date="2020-08" db="EMBL/GenBank/DDBJ databases">
        <title>Genomic Encyclopedia of Type Strains, Phase III (KMG-III): the genomes of soil and plant-associated and newly described type strains.</title>
        <authorList>
            <person name="Whitman W."/>
        </authorList>
    </citation>
    <scope>NUCLEOTIDE SEQUENCE [LARGE SCALE GENOMIC DNA]</scope>
    <source>
        <strain evidence="3 4">CECT 8075</strain>
    </source>
</reference>
<dbReference type="Pfam" id="PF00404">
    <property type="entry name" value="Dockerin_1"/>
    <property type="match status" value="1"/>
</dbReference>
<evidence type="ECO:0000313" key="3">
    <source>
        <dbReference type="EMBL" id="MBB3205300.1"/>
    </source>
</evidence>
<dbReference type="InterPro" id="IPR045474">
    <property type="entry name" value="GEVED"/>
</dbReference>
<feature type="domain" description="GEVED" evidence="2">
    <location>
        <begin position="810"/>
        <end position="893"/>
    </location>
</feature>
<dbReference type="Gene3D" id="2.60.40.10">
    <property type="entry name" value="Immunoglobulins"/>
    <property type="match status" value="2"/>
</dbReference>
<feature type="region of interest" description="Disordered" evidence="1">
    <location>
        <begin position="1675"/>
        <end position="1703"/>
    </location>
</feature>
<proteinExistence type="predicted"/>
<dbReference type="Gene3D" id="2.60.40.3440">
    <property type="match status" value="1"/>
</dbReference>
<dbReference type="InterPro" id="IPR002105">
    <property type="entry name" value="Dockerin_1_rpt"/>
</dbReference>
<dbReference type="EMBL" id="JACHXU010000003">
    <property type="protein sequence ID" value="MBB3205300.1"/>
    <property type="molecule type" value="Genomic_DNA"/>
</dbReference>
<feature type="region of interest" description="Disordered" evidence="1">
    <location>
        <begin position="1638"/>
        <end position="1660"/>
    </location>
</feature>
<feature type="compositionally biased region" description="Low complexity" evidence="1">
    <location>
        <begin position="1"/>
        <end position="27"/>
    </location>
</feature>
<dbReference type="SUPFAM" id="SSF49478">
    <property type="entry name" value="Cna protein B-type domain"/>
    <property type="match status" value="1"/>
</dbReference>
<dbReference type="Gene3D" id="1.10.1330.10">
    <property type="entry name" value="Dockerin domain"/>
    <property type="match status" value="1"/>
</dbReference>
<dbReference type="SUPFAM" id="SSF63446">
    <property type="entry name" value="Type I dockerin domain"/>
    <property type="match status" value="1"/>
</dbReference>
<accession>A0A7W5H4U5</accession>
<dbReference type="Gene3D" id="2.60.40.2810">
    <property type="match status" value="1"/>
</dbReference>
<evidence type="ECO:0000259" key="2">
    <source>
        <dbReference type="Pfam" id="PF20009"/>
    </source>
</evidence>
<dbReference type="InterPro" id="IPR036439">
    <property type="entry name" value="Dockerin_dom_sf"/>
</dbReference>
<dbReference type="Proteomes" id="UP000536179">
    <property type="component" value="Unassembled WGS sequence"/>
</dbReference>
<gene>
    <name evidence="3" type="ORF">FHS27_001100</name>
</gene>
<evidence type="ECO:0000313" key="4">
    <source>
        <dbReference type="Proteomes" id="UP000536179"/>
    </source>
</evidence>
<dbReference type="GO" id="GO:0000272">
    <property type="term" value="P:polysaccharide catabolic process"/>
    <property type="evidence" value="ECO:0007669"/>
    <property type="project" value="InterPro"/>
</dbReference>
<dbReference type="RefSeq" id="WP_246419128.1">
    <property type="nucleotide sequence ID" value="NZ_JACHXU010000003.1"/>
</dbReference>
<organism evidence="3 4">
    <name type="scientific">Aporhodopirellula rubra</name>
    <dbReference type="NCBI Taxonomy" id="980271"/>
    <lineage>
        <taxon>Bacteria</taxon>
        <taxon>Pseudomonadati</taxon>
        <taxon>Planctomycetota</taxon>
        <taxon>Planctomycetia</taxon>
        <taxon>Pirellulales</taxon>
        <taxon>Pirellulaceae</taxon>
        <taxon>Aporhodopirellula</taxon>
    </lineage>
</organism>